<dbReference type="InterPro" id="IPR003489">
    <property type="entry name" value="RHF/RaiA"/>
</dbReference>
<reference evidence="1" key="1">
    <citation type="submission" date="2020-07" db="EMBL/GenBank/DDBJ databases">
        <title>Huge and variable diversity of episymbiotic CPR bacteria and DPANN archaea in groundwater ecosystems.</title>
        <authorList>
            <person name="He C.Y."/>
            <person name="Keren R."/>
            <person name="Whittaker M."/>
            <person name="Farag I.F."/>
            <person name="Doudna J."/>
            <person name="Cate J.H.D."/>
            <person name="Banfield J.F."/>
        </authorList>
    </citation>
    <scope>NUCLEOTIDE SEQUENCE</scope>
    <source>
        <strain evidence="1">NC_groundwater_193_Ag_S-0.1um_51_7</strain>
    </source>
</reference>
<dbReference type="AlphaFoldDB" id="A0A931SAU8"/>
<protein>
    <submittedName>
        <fullName evidence="1">HPF/RaiA family ribosome-associated protein</fullName>
    </submittedName>
</protein>
<comment type="caution">
    <text evidence="1">The sequence shown here is derived from an EMBL/GenBank/DDBJ whole genome shotgun (WGS) entry which is preliminary data.</text>
</comment>
<accession>A0A931SAU8</accession>
<dbReference type="InterPro" id="IPR036567">
    <property type="entry name" value="RHF-like"/>
</dbReference>
<dbReference type="Gene3D" id="3.30.160.100">
    <property type="entry name" value="Ribosome hibernation promotion factor-like"/>
    <property type="match status" value="1"/>
</dbReference>
<dbReference type="SUPFAM" id="SSF69754">
    <property type="entry name" value="Ribosome binding protein Y (YfiA homologue)"/>
    <property type="match status" value="1"/>
</dbReference>
<organism evidence="1 2">
    <name type="scientific">Candidatus Sungiibacteriota bacterium</name>
    <dbReference type="NCBI Taxonomy" id="2750080"/>
    <lineage>
        <taxon>Bacteria</taxon>
        <taxon>Candidatus Sungiibacteriota</taxon>
    </lineage>
</organism>
<name>A0A931SAU8_9BACT</name>
<dbReference type="Pfam" id="PF02482">
    <property type="entry name" value="Ribosomal_S30AE"/>
    <property type="match status" value="1"/>
</dbReference>
<dbReference type="EMBL" id="JACOZA010000005">
    <property type="protein sequence ID" value="MBI2096606.1"/>
    <property type="molecule type" value="Genomic_DNA"/>
</dbReference>
<proteinExistence type="predicted"/>
<gene>
    <name evidence="1" type="ORF">HYT40_00390</name>
</gene>
<evidence type="ECO:0000313" key="2">
    <source>
        <dbReference type="Proteomes" id="UP000724148"/>
    </source>
</evidence>
<sequence length="138" mass="15908">MNYQIRYTKVESSQSIRQYIETKLVDALQKLARAAGPHDPWQFTIEVGRETLHHRKGDVWFAEVTGTTTYGPVRVRSGGSDIHEAIDIAEEELKATFSKSKGRVFSRGLRAARRVKNMMRLSRLARFFRRGRVRDEGL</sequence>
<evidence type="ECO:0000313" key="1">
    <source>
        <dbReference type="EMBL" id="MBI2096606.1"/>
    </source>
</evidence>
<dbReference type="Proteomes" id="UP000724148">
    <property type="component" value="Unassembled WGS sequence"/>
</dbReference>